<dbReference type="Pfam" id="PF01032">
    <property type="entry name" value="FecCD"/>
    <property type="match status" value="1"/>
</dbReference>
<dbReference type="SUPFAM" id="SSF81345">
    <property type="entry name" value="ABC transporter involved in vitamin B12 uptake, BtuC"/>
    <property type="match status" value="1"/>
</dbReference>
<keyword evidence="11" id="KW-1185">Reference proteome</keyword>
<feature type="transmembrane region" description="Helical" evidence="9">
    <location>
        <begin position="344"/>
        <end position="363"/>
    </location>
</feature>
<comment type="caution">
    <text evidence="10">The sequence shown here is derived from an EMBL/GenBank/DDBJ whole genome shotgun (WGS) entry which is preliminary data.</text>
</comment>
<dbReference type="Proteomes" id="UP001250214">
    <property type="component" value="Unassembled WGS sequence"/>
</dbReference>
<evidence type="ECO:0000256" key="8">
    <source>
        <dbReference type="SAM" id="MobiDB-lite"/>
    </source>
</evidence>
<dbReference type="PANTHER" id="PTHR30472:SF67">
    <property type="entry name" value="PERMEASE OF ABC TRANSPORTER-RELATED"/>
    <property type="match status" value="1"/>
</dbReference>
<comment type="subcellular location">
    <subcellularLocation>
        <location evidence="1">Cell membrane</location>
        <topology evidence="1">Multi-pass membrane protein</topology>
    </subcellularLocation>
</comment>
<evidence type="ECO:0000256" key="1">
    <source>
        <dbReference type="ARBA" id="ARBA00004651"/>
    </source>
</evidence>
<sequence length="369" mass="37820">MTSTAPPARPRDDGAAPARNTTSASRDRSQRPLRPVLVVLVLGLGGTLLLGLSFGSARIPLTEVWGILLADVIPGLGQQDVSAMRQAIVIESRLPRVLLSMVVGACLAVAGAVAQAVTRNPLADPYLLGVSAGAGFGVVTVVVLGFGVGAVGAYTLPLAAFLGALVPLLLVLLLSGAGRDATMLILLGVAVGQIFQALITFALLVIADDHEIAGVLHWQAGGFGDARWGFLPAPTLSLVLVATVVILGARWLNLLQVGDEGAGALGMNVQRFRLLMLVAVSLLTGTAVAVAGGIGFIGLIVPHAAVFLVGSNARRSIPVAALVGALALALADLVARALTPATEFPVGVVTALVGAPVFVYMLYRRRRKM</sequence>
<keyword evidence="4" id="KW-1003">Cell membrane</keyword>
<proteinExistence type="inferred from homology"/>
<dbReference type="EMBL" id="JAVLVT010000001">
    <property type="protein sequence ID" value="MDS1269541.1"/>
    <property type="molecule type" value="Genomic_DNA"/>
</dbReference>
<protein>
    <submittedName>
        <fullName evidence="10">Iron ABC transporter permease</fullName>
    </submittedName>
</protein>
<name>A0ABU2H2M3_9ACTN</name>
<dbReference type="InterPro" id="IPR037294">
    <property type="entry name" value="ABC_BtuC-like"/>
</dbReference>
<dbReference type="RefSeq" id="WP_310911006.1">
    <property type="nucleotide sequence ID" value="NZ_JAVLVT010000001.1"/>
</dbReference>
<dbReference type="InterPro" id="IPR000522">
    <property type="entry name" value="ABC_transptr_permease_BtuC"/>
</dbReference>
<keyword evidence="7 9" id="KW-0472">Membrane</keyword>
<evidence type="ECO:0000313" key="10">
    <source>
        <dbReference type="EMBL" id="MDS1269541.1"/>
    </source>
</evidence>
<dbReference type="Gene3D" id="1.10.3470.10">
    <property type="entry name" value="ABC transporter involved in vitamin B12 uptake, BtuC"/>
    <property type="match status" value="1"/>
</dbReference>
<dbReference type="CDD" id="cd06550">
    <property type="entry name" value="TM_ABC_iron-siderophores_like"/>
    <property type="match status" value="1"/>
</dbReference>
<dbReference type="PANTHER" id="PTHR30472">
    <property type="entry name" value="FERRIC ENTEROBACTIN TRANSPORT SYSTEM PERMEASE PROTEIN"/>
    <property type="match status" value="1"/>
</dbReference>
<evidence type="ECO:0000256" key="5">
    <source>
        <dbReference type="ARBA" id="ARBA00022692"/>
    </source>
</evidence>
<organism evidence="10 11">
    <name type="scientific">Lipingzhangella rawalii</name>
    <dbReference type="NCBI Taxonomy" id="2055835"/>
    <lineage>
        <taxon>Bacteria</taxon>
        <taxon>Bacillati</taxon>
        <taxon>Actinomycetota</taxon>
        <taxon>Actinomycetes</taxon>
        <taxon>Streptosporangiales</taxon>
        <taxon>Nocardiopsidaceae</taxon>
        <taxon>Lipingzhangella</taxon>
    </lineage>
</organism>
<accession>A0ABU2H2M3</accession>
<keyword evidence="6 9" id="KW-1133">Transmembrane helix</keyword>
<comment type="similarity">
    <text evidence="2">Belongs to the binding-protein-dependent transport system permease family. FecCD subfamily.</text>
</comment>
<feature type="transmembrane region" description="Helical" evidence="9">
    <location>
        <begin position="36"/>
        <end position="54"/>
    </location>
</feature>
<gene>
    <name evidence="10" type="ORF">RIF23_04425</name>
</gene>
<evidence type="ECO:0000256" key="3">
    <source>
        <dbReference type="ARBA" id="ARBA00022448"/>
    </source>
</evidence>
<evidence type="ECO:0000256" key="4">
    <source>
        <dbReference type="ARBA" id="ARBA00022475"/>
    </source>
</evidence>
<feature type="transmembrane region" description="Helical" evidence="9">
    <location>
        <begin position="158"/>
        <end position="177"/>
    </location>
</feature>
<evidence type="ECO:0000313" key="11">
    <source>
        <dbReference type="Proteomes" id="UP001250214"/>
    </source>
</evidence>
<feature type="transmembrane region" description="Helical" evidence="9">
    <location>
        <begin position="272"/>
        <end position="305"/>
    </location>
</feature>
<evidence type="ECO:0000256" key="6">
    <source>
        <dbReference type="ARBA" id="ARBA00022989"/>
    </source>
</evidence>
<feature type="region of interest" description="Disordered" evidence="8">
    <location>
        <begin position="1"/>
        <end position="29"/>
    </location>
</feature>
<evidence type="ECO:0000256" key="2">
    <source>
        <dbReference type="ARBA" id="ARBA00007935"/>
    </source>
</evidence>
<evidence type="ECO:0000256" key="7">
    <source>
        <dbReference type="ARBA" id="ARBA00023136"/>
    </source>
</evidence>
<reference evidence="11" key="1">
    <citation type="submission" date="2023-07" db="EMBL/GenBank/DDBJ databases">
        <title>Novel species in the genus Lipingzhangella isolated from Sambhar Salt Lake.</title>
        <authorList>
            <person name="Jiya N."/>
            <person name="Kajale S."/>
            <person name="Sharma A."/>
        </authorList>
    </citation>
    <scope>NUCLEOTIDE SEQUENCE [LARGE SCALE GENOMIC DNA]</scope>
    <source>
        <strain evidence="11">LS1_29</strain>
    </source>
</reference>
<feature type="transmembrane region" description="Helical" evidence="9">
    <location>
        <begin position="183"/>
        <end position="207"/>
    </location>
</feature>
<feature type="transmembrane region" description="Helical" evidence="9">
    <location>
        <begin position="126"/>
        <end position="151"/>
    </location>
</feature>
<feature type="transmembrane region" description="Helical" evidence="9">
    <location>
        <begin position="97"/>
        <end position="114"/>
    </location>
</feature>
<feature type="transmembrane region" description="Helical" evidence="9">
    <location>
        <begin position="228"/>
        <end position="252"/>
    </location>
</feature>
<keyword evidence="3" id="KW-0813">Transport</keyword>
<evidence type="ECO:0000256" key="9">
    <source>
        <dbReference type="SAM" id="Phobius"/>
    </source>
</evidence>
<keyword evidence="5 9" id="KW-0812">Transmembrane</keyword>